<dbReference type="HOGENOM" id="CLU_1124000_0_0_11"/>
<feature type="region of interest" description="Disordered" evidence="1">
    <location>
        <begin position="202"/>
        <end position="247"/>
    </location>
</feature>
<protein>
    <submittedName>
        <fullName evidence="2">Uncharacterized protein</fullName>
    </submittedName>
</protein>
<gene>
    <name evidence="2" type="ORF">BN159_0286</name>
</gene>
<keyword evidence="3" id="KW-1185">Reference proteome</keyword>
<evidence type="ECO:0000256" key="1">
    <source>
        <dbReference type="SAM" id="MobiDB-lite"/>
    </source>
</evidence>
<sequence>MGRLAPASPRWVRPEWRYACRSQHPPQRLLPQVDLAPGDQPVHGQLRADRDLRVRGGIRFTQAATAGPSYPRSAHQPSHDSTAARRAFHVLTAASPHSCPRAPQISSSATVASGRASPRRSAVLPTPIPSDRSVFALSSGSRNTSAAARTVNAFPTGSRTTAGTAYPLPQITGPLRAQPREHRRRSWSAMPQIQGVICGRLQTDPAADHPSAAHQGRSRLSAGFRSDVPQPPRSGHPSADLSLHALG</sequence>
<evidence type="ECO:0000313" key="2">
    <source>
        <dbReference type="EMBL" id="CCK24665.1"/>
    </source>
</evidence>
<accession>K4QV16</accession>
<reference evidence="2 3" key="1">
    <citation type="journal article" date="2012" name="J. Bacteriol.">
        <title>Genome sequence of the bacterium Streptomyces davawensis JCM 4913 and heterologous production of the unique antibiotic roseoflavin.</title>
        <authorList>
            <person name="Jankowitsch F."/>
            <person name="Schwarz J."/>
            <person name="Ruckert C."/>
            <person name="Gust B."/>
            <person name="Szczepanowski R."/>
            <person name="Blom J."/>
            <person name="Pelzer S."/>
            <person name="Kalinowski J."/>
            <person name="Mack M."/>
        </authorList>
    </citation>
    <scope>NUCLEOTIDE SEQUENCE [LARGE SCALE GENOMIC DNA]</scope>
    <source>
        <strain evidence="3">DSM 101723 / JCM 4913 / KCC S-0913 / 768</strain>
    </source>
</reference>
<name>K4QV16_STRDJ</name>
<proteinExistence type="predicted"/>
<dbReference type="AlphaFoldDB" id="K4QV16"/>
<dbReference type="EMBL" id="HE971709">
    <property type="protein sequence ID" value="CCK24665.1"/>
    <property type="molecule type" value="Genomic_DNA"/>
</dbReference>
<feature type="compositionally biased region" description="Polar residues" evidence="1">
    <location>
        <begin position="136"/>
        <end position="163"/>
    </location>
</feature>
<dbReference type="KEGG" id="sdv:BN159_0286"/>
<evidence type="ECO:0000313" key="3">
    <source>
        <dbReference type="Proteomes" id="UP000008043"/>
    </source>
</evidence>
<dbReference type="Proteomes" id="UP000008043">
    <property type="component" value="Chromosome"/>
</dbReference>
<feature type="region of interest" description="Disordered" evidence="1">
    <location>
        <begin position="96"/>
        <end position="190"/>
    </location>
</feature>
<organism evidence="2 3">
    <name type="scientific">Streptomyces davaonensis (strain DSM 101723 / JCM 4913 / KCC S-0913 / 768)</name>
    <dbReference type="NCBI Taxonomy" id="1214101"/>
    <lineage>
        <taxon>Bacteria</taxon>
        <taxon>Bacillati</taxon>
        <taxon>Actinomycetota</taxon>
        <taxon>Actinomycetes</taxon>
        <taxon>Kitasatosporales</taxon>
        <taxon>Streptomycetaceae</taxon>
        <taxon>Streptomyces</taxon>
    </lineage>
</organism>